<reference evidence="3" key="1">
    <citation type="submission" date="2022-08" db="EMBL/GenBank/DDBJ databases">
        <authorList>
            <consortium name="DOE Joint Genome Institute"/>
            <person name="Min B."/>
            <person name="Riley R."/>
            <person name="Sierra-Patev S."/>
            <person name="Naranjo-Ortiz M."/>
            <person name="Looney B."/>
            <person name="Konkel Z."/>
            <person name="Slot J.C."/>
            <person name="Sakamoto Y."/>
            <person name="Steenwyk J.L."/>
            <person name="Rokas A."/>
            <person name="Carro J."/>
            <person name="Camarero S."/>
            <person name="Ferreira P."/>
            <person name="Molpeceres G."/>
            <person name="Ruiz-Duenas F.J."/>
            <person name="Serrano A."/>
            <person name="Henrissat B."/>
            <person name="Drula E."/>
            <person name="Hughes K.W."/>
            <person name="Mata J.L."/>
            <person name="Ishikawa N.K."/>
            <person name="Vargas-Isla R."/>
            <person name="Ushijima S."/>
            <person name="Smith C.A."/>
            <person name="Ahrendt S."/>
            <person name="Andreopoulos W."/>
            <person name="He G."/>
            <person name="Labutti K."/>
            <person name="Lipzen A."/>
            <person name="Ng V."/>
            <person name="Sandor L."/>
            <person name="Barry K."/>
            <person name="Martinez A.T."/>
            <person name="Xiao Y."/>
            <person name="Gibbons J.G."/>
            <person name="Terashima K."/>
            <person name="Hibbett D.S."/>
            <person name="Grigoriev I.V."/>
        </authorList>
    </citation>
    <scope>NUCLEOTIDE SEQUENCE</scope>
    <source>
        <strain evidence="3">TFB10827</strain>
    </source>
</reference>
<sequence>NSSVEADPEDWVRIISNDGYTFLLRRKVAKMSGTIRASLDETGGFAEAETKTYRSQERGIVVQKMIEYMSFKAHYSTVGPQEEIPVNDIAERLPLEILLELLLAAEYQDSMHVSLILYPVVLMNGFKV</sequence>
<evidence type="ECO:0000313" key="3">
    <source>
        <dbReference type="EMBL" id="KAJ3994748.1"/>
    </source>
</evidence>
<evidence type="ECO:0000256" key="2">
    <source>
        <dbReference type="ARBA" id="ARBA00021347"/>
    </source>
</evidence>
<evidence type="ECO:0000313" key="4">
    <source>
        <dbReference type="Proteomes" id="UP001163828"/>
    </source>
</evidence>
<accession>A0ABQ8Q885</accession>
<evidence type="ECO:0000256" key="1">
    <source>
        <dbReference type="ARBA" id="ARBA00009993"/>
    </source>
</evidence>
<proteinExistence type="inferred from homology"/>
<organism evidence="3 4">
    <name type="scientific">Lentinula boryana</name>
    <dbReference type="NCBI Taxonomy" id="40481"/>
    <lineage>
        <taxon>Eukaryota</taxon>
        <taxon>Fungi</taxon>
        <taxon>Dikarya</taxon>
        <taxon>Basidiomycota</taxon>
        <taxon>Agaricomycotina</taxon>
        <taxon>Agaricomycetes</taxon>
        <taxon>Agaricomycetidae</taxon>
        <taxon>Agaricales</taxon>
        <taxon>Marasmiineae</taxon>
        <taxon>Omphalotaceae</taxon>
        <taxon>Lentinula</taxon>
    </lineage>
</organism>
<dbReference type="InterPro" id="IPR001232">
    <property type="entry name" value="SKP1-like"/>
</dbReference>
<gene>
    <name evidence="3" type="ORF">F5050DRAFT_1574999</name>
</gene>
<dbReference type="SMART" id="SM00512">
    <property type="entry name" value="Skp1"/>
    <property type="match status" value="1"/>
</dbReference>
<dbReference type="InterPro" id="IPR011333">
    <property type="entry name" value="SKP1/BTB/POZ_sf"/>
</dbReference>
<dbReference type="Proteomes" id="UP001163828">
    <property type="component" value="Unassembled WGS sequence"/>
</dbReference>
<comment type="similarity">
    <text evidence="1">Belongs to the SKP1 family.</text>
</comment>
<name>A0ABQ8Q885_9AGAR</name>
<dbReference type="Gene3D" id="3.30.710.10">
    <property type="entry name" value="Potassium Channel Kv1.1, Chain A"/>
    <property type="match status" value="1"/>
</dbReference>
<feature type="non-terminal residue" evidence="3">
    <location>
        <position position="1"/>
    </location>
</feature>
<dbReference type="SUPFAM" id="SSF54695">
    <property type="entry name" value="POZ domain"/>
    <property type="match status" value="1"/>
</dbReference>
<dbReference type="PANTHER" id="PTHR20648">
    <property type="entry name" value="ELONGIN-C"/>
    <property type="match status" value="1"/>
</dbReference>
<protein>
    <recommendedName>
        <fullName evidence="2">Elongin-C</fullName>
    </recommendedName>
</protein>
<comment type="caution">
    <text evidence="3">The sequence shown here is derived from an EMBL/GenBank/DDBJ whole genome shotgun (WGS) entry which is preliminary data.</text>
</comment>
<dbReference type="InterPro" id="IPR039948">
    <property type="entry name" value="ELC1"/>
</dbReference>
<keyword evidence="4" id="KW-1185">Reference proteome</keyword>
<dbReference type="EMBL" id="MU790686">
    <property type="protein sequence ID" value="KAJ3994748.1"/>
    <property type="molecule type" value="Genomic_DNA"/>
</dbReference>